<dbReference type="CDD" id="cd03045">
    <property type="entry name" value="GST_N_Delta_Epsilon"/>
    <property type="match status" value="1"/>
</dbReference>
<name>A0A077DB43_CNAME</name>
<evidence type="ECO:0000256" key="2">
    <source>
        <dbReference type="RuleBase" id="RU003494"/>
    </source>
</evidence>
<dbReference type="FunFam" id="3.40.30.10:FF:000034">
    <property type="entry name" value="glutathione S-transferase 1"/>
    <property type="match status" value="1"/>
</dbReference>
<proteinExistence type="evidence at transcript level"/>
<dbReference type="InterPro" id="IPR040079">
    <property type="entry name" value="Glutathione_S-Trfase"/>
</dbReference>
<dbReference type="SUPFAM" id="SSF52833">
    <property type="entry name" value="Thioredoxin-like"/>
    <property type="match status" value="1"/>
</dbReference>
<dbReference type="SFLD" id="SFLDG00358">
    <property type="entry name" value="Main_(cytGST)"/>
    <property type="match status" value="1"/>
</dbReference>
<keyword evidence="5" id="KW-0808">Transferase</keyword>
<dbReference type="Gene3D" id="1.20.1050.10">
    <property type="match status" value="1"/>
</dbReference>
<dbReference type="Pfam" id="PF00043">
    <property type="entry name" value="GST_C"/>
    <property type="match status" value="1"/>
</dbReference>
<dbReference type="InterPro" id="IPR004046">
    <property type="entry name" value="GST_C"/>
</dbReference>
<evidence type="ECO:0000259" key="3">
    <source>
        <dbReference type="PROSITE" id="PS50404"/>
    </source>
</evidence>
<dbReference type="Pfam" id="PF02798">
    <property type="entry name" value="GST_N"/>
    <property type="match status" value="1"/>
</dbReference>
<dbReference type="InterPro" id="IPR004045">
    <property type="entry name" value="Glutathione_S-Trfase_N"/>
</dbReference>
<protein>
    <submittedName>
        <fullName evidence="5">Glutathione S-transferase epsilon 3</fullName>
        <ecNumber evidence="5">2.5.1.18</ecNumber>
    </submittedName>
</protein>
<dbReference type="GO" id="GO:0004364">
    <property type="term" value="F:glutathione transferase activity"/>
    <property type="evidence" value="ECO:0007669"/>
    <property type="project" value="UniProtKB-EC"/>
</dbReference>
<dbReference type="PROSITE" id="PS50405">
    <property type="entry name" value="GST_CTER"/>
    <property type="match status" value="1"/>
</dbReference>
<dbReference type="GO" id="GO:0006749">
    <property type="term" value="P:glutathione metabolic process"/>
    <property type="evidence" value="ECO:0007669"/>
    <property type="project" value="TreeGrafter"/>
</dbReference>
<evidence type="ECO:0000256" key="1">
    <source>
        <dbReference type="ARBA" id="ARBA00011738"/>
    </source>
</evidence>
<feature type="domain" description="GST C-terminal" evidence="4">
    <location>
        <begin position="89"/>
        <end position="210"/>
    </location>
</feature>
<dbReference type="InterPro" id="IPR036282">
    <property type="entry name" value="Glutathione-S-Trfase_C_sf"/>
</dbReference>
<dbReference type="EMBL" id="KM099182">
    <property type="protein sequence ID" value="AIL29312.1"/>
    <property type="molecule type" value="mRNA"/>
</dbReference>
<dbReference type="EC" id="2.5.1.18" evidence="5"/>
<dbReference type="Gene3D" id="3.40.30.10">
    <property type="entry name" value="Glutaredoxin"/>
    <property type="match status" value="1"/>
</dbReference>
<dbReference type="AlphaFoldDB" id="A0A077DB43"/>
<reference evidence="5" key="1">
    <citation type="submission" date="2014-07" db="EMBL/GenBank/DDBJ databases">
        <title>Glutathione S-transferase genes in the rice leaffolder, Cnaphalocrocis medinalis.</title>
        <authorList>
            <person name="Liu S."/>
        </authorList>
    </citation>
    <scope>NUCLEOTIDE SEQUENCE</scope>
    <source>
        <strain evidence="5">HF</strain>
    </source>
</reference>
<accession>A0A077DB43</accession>
<dbReference type="InterPro" id="IPR036249">
    <property type="entry name" value="Thioredoxin-like_sf"/>
</dbReference>
<comment type="subunit">
    <text evidence="1">Homodimer.</text>
</comment>
<dbReference type="InterPro" id="IPR010987">
    <property type="entry name" value="Glutathione-S-Trfase_C-like"/>
</dbReference>
<evidence type="ECO:0000313" key="5">
    <source>
        <dbReference type="EMBL" id="AIL29312.1"/>
    </source>
</evidence>
<dbReference type="SFLD" id="SFLDS00019">
    <property type="entry name" value="Glutathione_Transferase_(cytos"/>
    <property type="match status" value="1"/>
</dbReference>
<dbReference type="PANTHER" id="PTHR43969:SF9">
    <property type="entry name" value="GLUTATHIONE S TRANSFERASE D10, ISOFORM A-RELATED"/>
    <property type="match status" value="1"/>
</dbReference>
<feature type="domain" description="GST N-terminal" evidence="3">
    <location>
        <begin position="1"/>
        <end position="83"/>
    </location>
</feature>
<dbReference type="SUPFAM" id="SSF47616">
    <property type="entry name" value="GST C-terminal domain-like"/>
    <property type="match status" value="1"/>
</dbReference>
<evidence type="ECO:0000259" key="4">
    <source>
        <dbReference type="PROSITE" id="PS50405"/>
    </source>
</evidence>
<organism evidence="5">
    <name type="scientific">Cnaphalocrocis medinalis</name>
    <name type="common">Rice leaffolder moth</name>
    <dbReference type="NCBI Taxonomy" id="437488"/>
    <lineage>
        <taxon>Eukaryota</taxon>
        <taxon>Metazoa</taxon>
        <taxon>Ecdysozoa</taxon>
        <taxon>Arthropoda</taxon>
        <taxon>Hexapoda</taxon>
        <taxon>Insecta</taxon>
        <taxon>Pterygota</taxon>
        <taxon>Neoptera</taxon>
        <taxon>Endopterygota</taxon>
        <taxon>Lepidoptera</taxon>
        <taxon>Glossata</taxon>
        <taxon>Ditrysia</taxon>
        <taxon>Pyraloidea</taxon>
        <taxon>Crambidae</taxon>
        <taxon>Pyraustinae</taxon>
        <taxon>Cnaphalocrocis</taxon>
    </lineage>
</organism>
<dbReference type="FunFam" id="1.20.1050.10:FF:000007">
    <property type="entry name" value="Glutathione S-transferase 1-1"/>
    <property type="match status" value="1"/>
</dbReference>
<comment type="similarity">
    <text evidence="2">Belongs to the GST superfamily.</text>
</comment>
<dbReference type="PROSITE" id="PS50404">
    <property type="entry name" value="GST_NTER"/>
    <property type="match status" value="1"/>
</dbReference>
<dbReference type="CDD" id="cd03177">
    <property type="entry name" value="GST_C_Delta_Epsilon"/>
    <property type="match status" value="1"/>
</dbReference>
<dbReference type="PANTHER" id="PTHR43969">
    <property type="entry name" value="GLUTATHIONE S TRANSFERASE D10, ISOFORM A-RELATED"/>
    <property type="match status" value="1"/>
</dbReference>
<sequence>MVLTLYKLDGSPPARAVMMTIEALGIPDVEFIDVNLLTAEHMTEEFLKINPQHTIPMLKDDDFIIWDSHAINAYLVNKYGENDALYPTDFKKRAQIDQRLHFDSGILFPALRGTLEPVVFGDEKSFRPESLNKIRAAYDFTEKFLTSPYLLGDDVTLADICCVATISSMNLLVPIDDNTYPNVSAWIQRCASKEFYKKANEPGLEQLTQLIKTKCE</sequence>
<dbReference type="SFLD" id="SFLDG01153">
    <property type="entry name" value="Main.4:_Theta-like"/>
    <property type="match status" value="1"/>
</dbReference>